<keyword evidence="5" id="KW-1185">Reference proteome</keyword>
<feature type="coiled-coil region" evidence="1">
    <location>
        <begin position="245"/>
        <end position="272"/>
    </location>
</feature>
<evidence type="ECO:0000313" key="4">
    <source>
        <dbReference type="EMBL" id="CAG9760582.1"/>
    </source>
</evidence>
<keyword evidence="1" id="KW-0175">Coiled coil</keyword>
<organism evidence="4 5">
    <name type="scientific">Ceutorhynchus assimilis</name>
    <name type="common">cabbage seed weevil</name>
    <dbReference type="NCBI Taxonomy" id="467358"/>
    <lineage>
        <taxon>Eukaryota</taxon>
        <taxon>Metazoa</taxon>
        <taxon>Ecdysozoa</taxon>
        <taxon>Arthropoda</taxon>
        <taxon>Hexapoda</taxon>
        <taxon>Insecta</taxon>
        <taxon>Pterygota</taxon>
        <taxon>Neoptera</taxon>
        <taxon>Endopterygota</taxon>
        <taxon>Coleoptera</taxon>
        <taxon>Polyphaga</taxon>
        <taxon>Cucujiformia</taxon>
        <taxon>Curculionidae</taxon>
        <taxon>Ceutorhynchinae</taxon>
        <taxon>Ceutorhynchus</taxon>
    </lineage>
</organism>
<sequence>MKRSKNFGERETKLLIELWRRCHVQTNERQAPVMRLIANHLQRYGFFRTPEELKTKIRNLKFRYRRIKKNLSGHEIGTADLDWPYYKEMDDIFSEKNGSRQSLACEDNLLIENMIGKIEDIDATTDDGDDCSSISDCMKIECEEPELMPMPSTIVPMDEDKIIVPSIEIAPKIANEPVVSTTSTQPLSMPRIQIAKNLFANPTTKLVMTPAPKLQKATMSNKKSNTPFRKISGANNNDEVPNLLKELLKVEKEKLEIAKKKLKIEQKTLEVERQMLGAQRTLGSQLLNMVTGLREYLSKVICRPVFNFRLIKVVLQSQ</sequence>
<dbReference type="PANTHER" id="PTHR22666">
    <property type="entry name" value="MYB_SANT-LIKE DNA-BINDING DOMAIN-CONTAINING PROTEIN 1"/>
    <property type="match status" value="1"/>
</dbReference>
<dbReference type="Proteomes" id="UP001152799">
    <property type="component" value="Chromosome 1"/>
</dbReference>
<evidence type="ECO:0000256" key="1">
    <source>
        <dbReference type="SAM" id="Coils"/>
    </source>
</evidence>
<dbReference type="GO" id="GO:0045893">
    <property type="term" value="P:positive regulation of DNA-templated transcription"/>
    <property type="evidence" value="ECO:0007669"/>
    <property type="project" value="TreeGrafter"/>
</dbReference>
<dbReference type="GO" id="GO:0016604">
    <property type="term" value="C:nuclear body"/>
    <property type="evidence" value="ECO:0007669"/>
    <property type="project" value="TreeGrafter"/>
</dbReference>
<dbReference type="Gene3D" id="1.10.10.60">
    <property type="entry name" value="Homeodomain-like"/>
    <property type="match status" value="1"/>
</dbReference>
<dbReference type="InterPro" id="IPR026095">
    <property type="entry name" value="Myb/SANT-like_DNA-bd_dom_prot"/>
</dbReference>
<name>A0A9N9QJ02_9CUCU</name>
<protein>
    <recommendedName>
        <fullName evidence="3">Myb/SANT-like DNA-binding domain-containing protein</fullName>
    </recommendedName>
</protein>
<proteinExistence type="predicted"/>
<dbReference type="PANTHER" id="PTHR22666:SF3">
    <property type="entry name" value="MYB_SANT-LIKE DNA-BINDING DOMAIN-CONTAINING PROTEIN 1"/>
    <property type="match status" value="1"/>
</dbReference>
<accession>A0A9N9QJ02</accession>
<evidence type="ECO:0000259" key="3">
    <source>
        <dbReference type="Pfam" id="PF13837"/>
    </source>
</evidence>
<dbReference type="AlphaFoldDB" id="A0A9N9QJ02"/>
<feature type="compositionally biased region" description="Polar residues" evidence="2">
    <location>
        <begin position="217"/>
        <end position="234"/>
    </location>
</feature>
<dbReference type="OrthoDB" id="691673at2759"/>
<gene>
    <name evidence="4" type="ORF">CEUTPL_LOCUS1306</name>
</gene>
<evidence type="ECO:0000256" key="2">
    <source>
        <dbReference type="SAM" id="MobiDB-lite"/>
    </source>
</evidence>
<dbReference type="InterPro" id="IPR044822">
    <property type="entry name" value="Myb_DNA-bind_4"/>
</dbReference>
<feature type="region of interest" description="Disordered" evidence="2">
    <location>
        <begin position="213"/>
        <end position="234"/>
    </location>
</feature>
<dbReference type="Pfam" id="PF13837">
    <property type="entry name" value="Myb_DNA-bind_4"/>
    <property type="match status" value="1"/>
</dbReference>
<dbReference type="EMBL" id="OU892277">
    <property type="protein sequence ID" value="CAG9760582.1"/>
    <property type="molecule type" value="Genomic_DNA"/>
</dbReference>
<feature type="domain" description="Myb/SANT-like DNA-binding" evidence="3">
    <location>
        <begin position="5"/>
        <end position="92"/>
    </location>
</feature>
<evidence type="ECO:0000313" key="5">
    <source>
        <dbReference type="Proteomes" id="UP001152799"/>
    </source>
</evidence>
<reference evidence="4" key="1">
    <citation type="submission" date="2022-01" db="EMBL/GenBank/DDBJ databases">
        <authorList>
            <person name="King R."/>
        </authorList>
    </citation>
    <scope>NUCLEOTIDE SEQUENCE</scope>
</reference>